<dbReference type="EMBL" id="LN609413">
    <property type="protein sequence ID" value="CEF61566.1"/>
    <property type="molecule type" value="Genomic_DNA"/>
</dbReference>
<feature type="region of interest" description="Disordered" evidence="1">
    <location>
        <begin position="1"/>
        <end position="39"/>
    </location>
</feature>
<name>A0A090KVW9_STRRB</name>
<feature type="region of interest" description="Disordered" evidence="1">
    <location>
        <begin position="52"/>
        <end position="71"/>
    </location>
</feature>
<sequence>METLATAELASQSDVEVEHPSSVEATPTKRVYKSRKHVQESTLSLQNKVNLRQKIRKGTPYGQEMPKNEKPIRKRALENLSCPKRFKHFLNQPHLPTCKRWDVNKKVPVDKINHLGFNI</sequence>
<keyword evidence="4" id="KW-1185">Reference proteome</keyword>
<evidence type="ECO:0000313" key="8">
    <source>
        <dbReference type="WormBase" id="SRAE_X000233900"/>
    </source>
</evidence>
<evidence type="ECO:0000313" key="2">
    <source>
        <dbReference type="EMBL" id="CEF60604.1"/>
    </source>
</evidence>
<evidence type="ECO:0000256" key="1">
    <source>
        <dbReference type="SAM" id="MobiDB-lite"/>
    </source>
</evidence>
<evidence type="ECO:0000313" key="4">
    <source>
        <dbReference type="Proteomes" id="UP000035682"/>
    </source>
</evidence>
<protein>
    <submittedName>
        <fullName evidence="3 5">Uncharacterized protein</fullName>
    </submittedName>
</protein>
<dbReference type="WormBase" id="SRAE_X000233900">
    <property type="protein sequence ID" value="SRP09575"/>
    <property type="gene ID" value="WBGene00267923"/>
</dbReference>
<accession>A0A090KVW9</accession>
<organism evidence="3">
    <name type="scientific">Strongyloides ratti</name>
    <name type="common">Parasitic roundworm</name>
    <dbReference type="NCBI Taxonomy" id="34506"/>
    <lineage>
        <taxon>Eukaryota</taxon>
        <taxon>Metazoa</taxon>
        <taxon>Ecdysozoa</taxon>
        <taxon>Nematoda</taxon>
        <taxon>Chromadorea</taxon>
        <taxon>Rhabditida</taxon>
        <taxon>Tylenchina</taxon>
        <taxon>Panagrolaimomorpha</taxon>
        <taxon>Strongyloidoidea</taxon>
        <taxon>Strongyloididae</taxon>
        <taxon>Strongyloides</taxon>
    </lineage>
</organism>
<evidence type="ECO:0000313" key="7">
    <source>
        <dbReference type="WormBase" id="SRAE_0000068400"/>
    </source>
</evidence>
<evidence type="ECO:0000313" key="6">
    <source>
        <dbReference type="WBParaSite" id="SRAE_X000233900.1"/>
    </source>
</evidence>
<dbReference type="Proteomes" id="UP000035682">
    <property type="component" value="Unplaced"/>
</dbReference>
<dbReference type="WBParaSite" id="SRAE_0000068400.1">
    <property type="protein sequence ID" value="SRAE_0000068400.1"/>
    <property type="gene ID" value="WBGene00256436"/>
</dbReference>
<dbReference type="RefSeq" id="XP_024500775.1">
    <property type="nucleotide sequence ID" value="XM_024646611.1"/>
</dbReference>
<dbReference type="WBParaSite" id="SRAE_X000233900.1">
    <property type="protein sequence ID" value="SRAE_X000233900.1"/>
    <property type="gene ID" value="WBGene00267923"/>
</dbReference>
<reference evidence="4" key="1">
    <citation type="submission" date="2014-09" db="EMBL/GenBank/DDBJ databases">
        <authorList>
            <person name="Martin A.A."/>
        </authorList>
    </citation>
    <scope>NUCLEOTIDE SEQUENCE</scope>
    <source>
        <strain evidence="4">ED321</strain>
    </source>
</reference>
<proteinExistence type="predicted"/>
<dbReference type="GeneID" id="36373934"/>
<dbReference type="EMBL" id="LN609400">
    <property type="protein sequence ID" value="CEF60604.1"/>
    <property type="molecule type" value="Genomic_DNA"/>
</dbReference>
<reference evidence="5 6" key="3">
    <citation type="submission" date="2020-12" db="UniProtKB">
        <authorList>
            <consortium name="WormBaseParasite"/>
        </authorList>
    </citation>
    <scope>IDENTIFICATION</scope>
</reference>
<gene>
    <name evidence="3 7" type="ORF">SRAE_0000068400</name>
    <name evidence="2 5 6 8" type="ORF">SRAE_X000233900</name>
</gene>
<dbReference type="AlphaFoldDB" id="A0A090KVW9"/>
<evidence type="ECO:0000313" key="5">
    <source>
        <dbReference type="WBParaSite" id="SRAE_0000068400.1"/>
    </source>
</evidence>
<reference evidence="3" key="2">
    <citation type="submission" date="2014-09" db="EMBL/GenBank/DDBJ databases">
        <authorList>
            <person name="Aslett A.Martin."/>
        </authorList>
    </citation>
    <scope>NUCLEOTIDE SEQUENCE</scope>
    <source>
        <strain evidence="3">ED321 Heterogonic</strain>
    </source>
</reference>
<dbReference type="CTD" id="36373934"/>
<dbReference type="WormBase" id="SRAE_0000068400">
    <property type="protein sequence ID" value="SRP09575"/>
    <property type="gene ID" value="WBGene00256436"/>
</dbReference>
<evidence type="ECO:0000313" key="3">
    <source>
        <dbReference type="EMBL" id="CEF61566.1"/>
    </source>
</evidence>